<keyword evidence="3 6" id="KW-1133">Transmembrane helix</keyword>
<keyword evidence="4 5" id="KW-0472">Membrane</keyword>
<proteinExistence type="predicted"/>
<dbReference type="PANTHER" id="PTHR13439">
    <property type="entry name" value="CT120 PROTEIN"/>
    <property type="match status" value="1"/>
</dbReference>
<evidence type="ECO:0000313" key="9">
    <source>
        <dbReference type="Proteomes" id="UP001558652"/>
    </source>
</evidence>
<evidence type="ECO:0000256" key="3">
    <source>
        <dbReference type="ARBA" id="ARBA00022989"/>
    </source>
</evidence>
<feature type="domain" description="TLC" evidence="7">
    <location>
        <begin position="45"/>
        <end position="227"/>
    </location>
</feature>
<dbReference type="EMBL" id="JBFDAA010000001">
    <property type="protein sequence ID" value="KAL1140159.1"/>
    <property type="molecule type" value="Genomic_DNA"/>
</dbReference>
<accession>A0ABD0ZJD1</accession>
<evidence type="ECO:0000256" key="5">
    <source>
        <dbReference type="PROSITE-ProRule" id="PRU00205"/>
    </source>
</evidence>
<dbReference type="GO" id="GO:0016020">
    <property type="term" value="C:membrane"/>
    <property type="evidence" value="ECO:0007669"/>
    <property type="project" value="UniProtKB-SubCell"/>
</dbReference>
<dbReference type="PANTHER" id="PTHR13439:SF4">
    <property type="entry name" value="TLC DOMAIN-CONTAINING PROTEIN"/>
    <property type="match status" value="1"/>
</dbReference>
<dbReference type="PROSITE" id="PS50922">
    <property type="entry name" value="TLC"/>
    <property type="match status" value="1"/>
</dbReference>
<feature type="transmembrane region" description="Helical" evidence="6">
    <location>
        <begin position="141"/>
        <end position="158"/>
    </location>
</feature>
<feature type="transmembrane region" description="Helical" evidence="6">
    <location>
        <begin position="117"/>
        <end position="135"/>
    </location>
</feature>
<keyword evidence="2 5" id="KW-0812">Transmembrane</keyword>
<keyword evidence="9" id="KW-1185">Reference proteome</keyword>
<feature type="transmembrane region" description="Helical" evidence="6">
    <location>
        <begin position="87"/>
        <end position="105"/>
    </location>
</feature>
<protein>
    <recommendedName>
        <fullName evidence="7">TLC domain-containing protein</fullName>
    </recommendedName>
</protein>
<gene>
    <name evidence="8" type="ORF">AAG570_000091</name>
</gene>
<comment type="caution">
    <text evidence="8">The sequence shown here is derived from an EMBL/GenBank/DDBJ whole genome shotgun (WGS) entry which is preliminary data.</text>
</comment>
<dbReference type="AlphaFoldDB" id="A0ABD0ZJD1"/>
<feature type="transmembrane region" description="Helical" evidence="6">
    <location>
        <begin position="179"/>
        <end position="201"/>
    </location>
</feature>
<feature type="transmembrane region" description="Helical" evidence="6">
    <location>
        <begin position="12"/>
        <end position="32"/>
    </location>
</feature>
<sequence>MEPADFLDTHNFGYLITFVSFCLFYLNNWYLLTALTPKSASTAKYQQWKWRNIANSLVHSSITGCGACLCFWQSPGMREDLIYKFSHSSHFLLSLSIGYFFYDLIDMSLYDRSSKKFELLLHHFLVILCFGLAMVQKLYMGYALMALLLEVNSIFLHLRQLMIIQQWSKMSPLFRINNSFNLGTFVVFRILTLGWMTRWLLQHRSDLTPLAFNLAGLCEYLVAFFLL</sequence>
<dbReference type="InterPro" id="IPR006634">
    <property type="entry name" value="TLC-dom"/>
</dbReference>
<dbReference type="SMART" id="SM00724">
    <property type="entry name" value="TLC"/>
    <property type="match status" value="1"/>
</dbReference>
<evidence type="ECO:0000256" key="2">
    <source>
        <dbReference type="ARBA" id="ARBA00022692"/>
    </source>
</evidence>
<evidence type="ECO:0000259" key="7">
    <source>
        <dbReference type="PROSITE" id="PS50922"/>
    </source>
</evidence>
<evidence type="ECO:0000256" key="1">
    <source>
        <dbReference type="ARBA" id="ARBA00004141"/>
    </source>
</evidence>
<evidence type="ECO:0000256" key="4">
    <source>
        <dbReference type="ARBA" id="ARBA00023136"/>
    </source>
</evidence>
<dbReference type="InterPro" id="IPR050846">
    <property type="entry name" value="TLCD"/>
</dbReference>
<organism evidence="8 9">
    <name type="scientific">Ranatra chinensis</name>
    <dbReference type="NCBI Taxonomy" id="642074"/>
    <lineage>
        <taxon>Eukaryota</taxon>
        <taxon>Metazoa</taxon>
        <taxon>Ecdysozoa</taxon>
        <taxon>Arthropoda</taxon>
        <taxon>Hexapoda</taxon>
        <taxon>Insecta</taxon>
        <taxon>Pterygota</taxon>
        <taxon>Neoptera</taxon>
        <taxon>Paraneoptera</taxon>
        <taxon>Hemiptera</taxon>
        <taxon>Heteroptera</taxon>
        <taxon>Panheteroptera</taxon>
        <taxon>Nepomorpha</taxon>
        <taxon>Nepidae</taxon>
        <taxon>Ranatrinae</taxon>
        <taxon>Ranatra</taxon>
    </lineage>
</organism>
<dbReference type="Proteomes" id="UP001558652">
    <property type="component" value="Unassembled WGS sequence"/>
</dbReference>
<evidence type="ECO:0000256" key="6">
    <source>
        <dbReference type="SAM" id="Phobius"/>
    </source>
</evidence>
<name>A0ABD0ZJD1_9HEMI</name>
<evidence type="ECO:0000313" key="8">
    <source>
        <dbReference type="EMBL" id="KAL1140159.1"/>
    </source>
</evidence>
<reference evidence="8 9" key="1">
    <citation type="submission" date="2024-07" db="EMBL/GenBank/DDBJ databases">
        <title>Chromosome-level genome assembly of the water stick insect Ranatra chinensis (Heteroptera: Nepidae).</title>
        <authorList>
            <person name="Liu X."/>
        </authorList>
    </citation>
    <scope>NUCLEOTIDE SEQUENCE [LARGE SCALE GENOMIC DNA]</scope>
    <source>
        <strain evidence="8">Cailab_2021Rc</strain>
        <tissue evidence="8">Muscle</tissue>
    </source>
</reference>
<dbReference type="Pfam" id="PF03798">
    <property type="entry name" value="TRAM_LAG1_CLN8"/>
    <property type="match status" value="1"/>
</dbReference>
<feature type="transmembrane region" description="Helical" evidence="6">
    <location>
        <begin position="53"/>
        <end position="75"/>
    </location>
</feature>
<comment type="subcellular location">
    <subcellularLocation>
        <location evidence="1">Membrane</location>
        <topology evidence="1">Multi-pass membrane protein</topology>
    </subcellularLocation>
</comment>